<accession>A0A317EWA0</accession>
<dbReference type="AlphaFoldDB" id="A0A317EWA0"/>
<comment type="caution">
    <text evidence="1">The sequence shown here is derived from an EMBL/GenBank/DDBJ whole genome shotgun (WGS) entry which is preliminary data.</text>
</comment>
<evidence type="ECO:0000313" key="2">
    <source>
        <dbReference type="Proteomes" id="UP000245379"/>
    </source>
</evidence>
<name>A0A317EWA0_9SPHI</name>
<reference evidence="1 2" key="1">
    <citation type="submission" date="2018-05" db="EMBL/GenBank/DDBJ databases">
        <title>Pedobacter paludis sp. nov., isolated from wetland soil.</title>
        <authorList>
            <person name="Zhang Y."/>
            <person name="Wang G."/>
        </authorList>
    </citation>
    <scope>NUCLEOTIDE SEQUENCE [LARGE SCALE GENOMIC DNA]</scope>
    <source>
        <strain evidence="1 2">KCTC22721</strain>
    </source>
</reference>
<sequence length="63" mass="7361">MVQNKILSALFTSEDRPFPPNDMKNSGFQCHRQLEVHVLMFWLAKNALSKKTYTKASFSEDFH</sequence>
<evidence type="ECO:0000313" key="1">
    <source>
        <dbReference type="EMBL" id="PWS29488.1"/>
    </source>
</evidence>
<protein>
    <submittedName>
        <fullName evidence="1">Uncharacterized protein</fullName>
    </submittedName>
</protein>
<organism evidence="1 2">
    <name type="scientific">Pedobacter yonginense</name>
    <dbReference type="NCBI Taxonomy" id="651869"/>
    <lineage>
        <taxon>Bacteria</taxon>
        <taxon>Pseudomonadati</taxon>
        <taxon>Bacteroidota</taxon>
        <taxon>Sphingobacteriia</taxon>
        <taxon>Sphingobacteriales</taxon>
        <taxon>Sphingobacteriaceae</taxon>
        <taxon>Pedobacter</taxon>
    </lineage>
</organism>
<proteinExistence type="predicted"/>
<dbReference type="EMBL" id="QGNZ01000001">
    <property type="protein sequence ID" value="PWS29488.1"/>
    <property type="molecule type" value="Genomic_DNA"/>
</dbReference>
<dbReference type="Proteomes" id="UP000245379">
    <property type="component" value="Unassembled WGS sequence"/>
</dbReference>
<keyword evidence="2" id="KW-1185">Reference proteome</keyword>
<gene>
    <name evidence="1" type="ORF">DHW03_06660</name>
</gene>